<evidence type="ECO:0000313" key="7">
    <source>
        <dbReference type="Proteomes" id="UP000032261"/>
    </source>
</evidence>
<evidence type="ECO:0000259" key="4">
    <source>
        <dbReference type="Pfam" id="PF00557"/>
    </source>
</evidence>
<dbReference type="Gene3D" id="3.90.230.10">
    <property type="entry name" value="Creatinase/methionine aminopeptidase superfamily"/>
    <property type="match status" value="1"/>
</dbReference>
<dbReference type="Gene3D" id="3.40.350.10">
    <property type="entry name" value="Creatinase/prolidase N-terminal domain"/>
    <property type="match status" value="1"/>
</dbReference>
<keyword evidence="6" id="KW-0031">Aminopeptidase</keyword>
<dbReference type="PATRIC" id="fig|42094.4.peg.38"/>
<dbReference type="SUPFAM" id="SSF55920">
    <property type="entry name" value="Creatinase/aminopeptidase"/>
    <property type="match status" value="1"/>
</dbReference>
<dbReference type="InterPro" id="IPR000994">
    <property type="entry name" value="Pept_M24"/>
</dbReference>
<protein>
    <submittedName>
        <fullName evidence="6">Xaa-Pro aminopeptidase</fullName>
    </submittedName>
</protein>
<dbReference type="Pfam" id="PF00557">
    <property type="entry name" value="Peptidase_M24"/>
    <property type="match status" value="1"/>
</dbReference>
<dbReference type="KEGG" id="ude:JM47_00220"/>
<evidence type="ECO:0000256" key="3">
    <source>
        <dbReference type="RuleBase" id="RU000590"/>
    </source>
</evidence>
<evidence type="ECO:0000256" key="1">
    <source>
        <dbReference type="ARBA" id="ARBA00022723"/>
    </source>
</evidence>
<sequence length="358" mass="39588">MKNNFKLQQVLKAINDHSDQNVDGVILFSTHNRYWFLEFASSDGFVLINKDGEAIYLVDARYYTAACEQVKNAKVVLLAASQNKTTLDLLKEAADELKINKALVEADYVTLETASFLKRFVNEIVPFKSAKLREIKTEQELEYLQIAADIAAKAYNWVREQNIIGLTEIEISNMISKKMLDLGAEKNSFDPIIASGPNGGNPHHHASDRKIEDGDMVTIDIGALYKGYCSDMTRSFIAGTKPNPQMQKIYDKVLESQTAGINLTSTAVTGYEVDQICRQIIDSSEYKGYFTHGTGHGVGIEVHELPNTSGGNKEKLPENAVVTVEPGIYIPNVGGVRIEDTIVVKNGQAIVLTRLAPK</sequence>
<accession>A0A0C5RKA2</accession>
<dbReference type="EMBL" id="CP009770">
    <property type="protein sequence ID" value="AJQ45093.1"/>
    <property type="molecule type" value="Genomic_DNA"/>
</dbReference>
<dbReference type="InterPro" id="IPR001131">
    <property type="entry name" value="Peptidase_M24B_aminopep-P_CS"/>
</dbReference>
<name>A0A0C5RKA2_9BACT</name>
<dbReference type="Pfam" id="PF01321">
    <property type="entry name" value="Creatinase_N"/>
    <property type="match status" value="1"/>
</dbReference>
<dbReference type="RefSeq" id="WP_208895039.1">
    <property type="nucleotide sequence ID" value="NZ_CP009770.1"/>
</dbReference>
<dbReference type="STRING" id="42094.JM47_00220"/>
<organism evidence="6 7">
    <name type="scientific">Ureaplasma diversum</name>
    <dbReference type="NCBI Taxonomy" id="42094"/>
    <lineage>
        <taxon>Bacteria</taxon>
        <taxon>Bacillati</taxon>
        <taxon>Mycoplasmatota</taxon>
        <taxon>Mycoplasmoidales</taxon>
        <taxon>Mycoplasmoidaceae</taxon>
        <taxon>Ureaplasma</taxon>
    </lineage>
</organism>
<dbReference type="InterPro" id="IPR050659">
    <property type="entry name" value="Peptidase_M24B"/>
</dbReference>
<gene>
    <name evidence="6" type="ORF">JM47_00220</name>
</gene>
<reference evidence="6 7" key="1">
    <citation type="journal article" date="2015" name="Genome Announc.">
        <title>Genome Sequence of Ureaplasma diversum Strain ATCC 49782.</title>
        <authorList>
            <person name="Marques L.M."/>
            <person name="Guimaraes A.M."/>
            <person name="Martins H.B."/>
            <person name="Rezende I.S."/>
            <person name="Barbosa M.S."/>
            <person name="Campos G.B."/>
            <person name="do Nascimento N.C."/>
            <person name="Dos Santos A.P."/>
            <person name="Amorim A.T."/>
            <person name="Santos V.M."/>
            <person name="Messick J.B."/>
            <person name="Timenetsky J."/>
        </authorList>
    </citation>
    <scope>NUCLEOTIDE SEQUENCE [LARGE SCALE GENOMIC DNA]</scope>
    <source>
        <strain evidence="6 7">ATCC 49782</strain>
    </source>
</reference>
<dbReference type="CDD" id="cd01092">
    <property type="entry name" value="APP-like"/>
    <property type="match status" value="1"/>
</dbReference>
<dbReference type="InterPro" id="IPR000587">
    <property type="entry name" value="Creatinase_N"/>
</dbReference>
<dbReference type="SUPFAM" id="SSF53092">
    <property type="entry name" value="Creatinase/prolidase N-terminal domain"/>
    <property type="match status" value="1"/>
</dbReference>
<dbReference type="HOGENOM" id="CLU_017266_4_0_14"/>
<feature type="domain" description="Creatinase N-terminal" evidence="5">
    <location>
        <begin position="13"/>
        <end position="134"/>
    </location>
</feature>
<dbReference type="Proteomes" id="UP000032261">
    <property type="component" value="Chromosome"/>
</dbReference>
<dbReference type="PANTHER" id="PTHR46112">
    <property type="entry name" value="AMINOPEPTIDASE"/>
    <property type="match status" value="1"/>
</dbReference>
<evidence type="ECO:0000259" key="5">
    <source>
        <dbReference type="Pfam" id="PF01321"/>
    </source>
</evidence>
<keyword evidence="2" id="KW-0378">Hydrolase</keyword>
<keyword evidence="6" id="KW-0645">Protease</keyword>
<dbReference type="InterPro" id="IPR029149">
    <property type="entry name" value="Creatin/AminoP/Spt16_N"/>
</dbReference>
<dbReference type="AlphaFoldDB" id="A0A0C5RKA2"/>
<proteinExistence type="inferred from homology"/>
<comment type="similarity">
    <text evidence="3">Belongs to the peptidase M24B family.</text>
</comment>
<dbReference type="InterPro" id="IPR036005">
    <property type="entry name" value="Creatinase/aminopeptidase-like"/>
</dbReference>
<dbReference type="GO" id="GO:0004177">
    <property type="term" value="F:aminopeptidase activity"/>
    <property type="evidence" value="ECO:0007669"/>
    <property type="project" value="UniProtKB-KW"/>
</dbReference>
<evidence type="ECO:0000256" key="2">
    <source>
        <dbReference type="ARBA" id="ARBA00022801"/>
    </source>
</evidence>
<evidence type="ECO:0000313" key="6">
    <source>
        <dbReference type="EMBL" id="AJQ45093.1"/>
    </source>
</evidence>
<keyword evidence="1 3" id="KW-0479">Metal-binding</keyword>
<dbReference type="PANTHER" id="PTHR46112:SF2">
    <property type="entry name" value="XAA-PRO AMINOPEPTIDASE P-RELATED"/>
    <property type="match status" value="1"/>
</dbReference>
<dbReference type="PROSITE" id="PS00491">
    <property type="entry name" value="PROLINE_PEPTIDASE"/>
    <property type="match status" value="1"/>
</dbReference>
<dbReference type="GO" id="GO:0046872">
    <property type="term" value="F:metal ion binding"/>
    <property type="evidence" value="ECO:0007669"/>
    <property type="project" value="UniProtKB-KW"/>
</dbReference>
<feature type="domain" description="Peptidase M24" evidence="4">
    <location>
        <begin position="143"/>
        <end position="345"/>
    </location>
</feature>